<dbReference type="PANTHER" id="PTHR10668:SF105">
    <property type="entry name" value="DEHYDROGENASE-RELATED"/>
    <property type="match status" value="1"/>
</dbReference>
<comment type="subcellular location">
    <subcellularLocation>
        <location evidence="1">Mitochondrion matrix</location>
    </subcellularLocation>
</comment>
<dbReference type="InterPro" id="IPR036188">
    <property type="entry name" value="FAD/NAD-bd_sf"/>
</dbReference>
<evidence type="ECO:0000256" key="4">
    <source>
        <dbReference type="ARBA" id="ARBA00040298"/>
    </source>
</evidence>
<dbReference type="EMBL" id="CAEZXB010000026">
    <property type="protein sequence ID" value="CAB4681714.1"/>
    <property type="molecule type" value="Genomic_DNA"/>
</dbReference>
<reference evidence="6" key="1">
    <citation type="submission" date="2020-05" db="EMBL/GenBank/DDBJ databases">
        <authorList>
            <person name="Chiriac C."/>
            <person name="Salcher M."/>
            <person name="Ghai R."/>
            <person name="Kavagutti S V."/>
        </authorList>
    </citation>
    <scope>NUCLEOTIDE SEQUENCE</scope>
</reference>
<feature type="domain" description="Amine oxidase" evidence="5">
    <location>
        <begin position="17"/>
        <end position="513"/>
    </location>
</feature>
<comment type="function">
    <text evidence="2">Probable oxidoreductase that may play a role as regulator of mitochondrial function.</text>
</comment>
<dbReference type="Gene3D" id="3.50.50.60">
    <property type="entry name" value="FAD/NAD(P)-binding domain"/>
    <property type="match status" value="2"/>
</dbReference>
<evidence type="ECO:0000256" key="1">
    <source>
        <dbReference type="ARBA" id="ARBA00004305"/>
    </source>
</evidence>
<evidence type="ECO:0000259" key="5">
    <source>
        <dbReference type="Pfam" id="PF01593"/>
    </source>
</evidence>
<dbReference type="InterPro" id="IPR002937">
    <property type="entry name" value="Amino_oxidase"/>
</dbReference>
<evidence type="ECO:0000256" key="2">
    <source>
        <dbReference type="ARBA" id="ARBA00037217"/>
    </source>
</evidence>
<dbReference type="AlphaFoldDB" id="A0A6J6N9X9"/>
<sequence>MSQENVDVVVIGAGHQGLVAATALADKGLSVVVVERSDVAGGAIRSGELTLPGFTHDYWATNMGLFLGSPYFAKHGAELGALGLKFAHSSTPYASAFPNGKNLKVVQDGDATAAMWSAHNAGDAQGWAALGALFGDFAGSYFPMYGNPLPSKGTWQGARALWKARGKKGSGELLRILLSSTRALGDRYFETPEAKSLLAAWGMHLDYAPDITGGAVFPLLECFLDMANGMSIVEGGASNLVNAMVALLEKKGGKVLLGTDVARILVNEKGAFGVRLANGEQILAKRGVISTVVLPVMVNNLLESSDVPAHMKQAAAHYRFGPGTMMVHLATNGPIPWSDSELAKFAYVHVGPYVDDMARTYQQSLAGEIPDEPLLVVGQSSAVDPSRAPEGKAVVWIQVRTLPNIPKGSTWAAQSERVADQVVAKLEKYAPGFTDTILGRHVMSPADLQAANPNLVGGDSVAGSHQLDQFLMRPSLDLGKYATEIPRLYIAGAGTWPGAGANAISGGLAAARLLKG</sequence>
<comment type="subunit">
    <text evidence="3">Interacts with COX5B; this interaction may contribute to localize PYROXD2 to the inner face of the inner mitochondrial membrane.</text>
</comment>
<dbReference type="Pfam" id="PF01593">
    <property type="entry name" value="Amino_oxidase"/>
    <property type="match status" value="1"/>
</dbReference>
<name>A0A6J6N9X9_9ZZZZ</name>
<dbReference type="GO" id="GO:0005759">
    <property type="term" value="C:mitochondrial matrix"/>
    <property type="evidence" value="ECO:0007669"/>
    <property type="project" value="UniProtKB-SubCell"/>
</dbReference>
<protein>
    <recommendedName>
        <fullName evidence="4">Pyridine nucleotide-disulfide oxidoreductase domain-containing protein 2</fullName>
    </recommendedName>
</protein>
<proteinExistence type="predicted"/>
<dbReference type="GO" id="GO:0016491">
    <property type="term" value="F:oxidoreductase activity"/>
    <property type="evidence" value="ECO:0007669"/>
    <property type="project" value="InterPro"/>
</dbReference>
<accession>A0A6J6N9X9</accession>
<dbReference type="SUPFAM" id="SSF51905">
    <property type="entry name" value="FAD/NAD(P)-binding domain"/>
    <property type="match status" value="1"/>
</dbReference>
<dbReference type="PANTHER" id="PTHR10668">
    <property type="entry name" value="PHYTOENE DEHYDROGENASE"/>
    <property type="match status" value="1"/>
</dbReference>
<gene>
    <name evidence="6" type="ORF">UFOPK2342_01211</name>
</gene>
<evidence type="ECO:0000256" key="3">
    <source>
        <dbReference type="ARBA" id="ARBA00038825"/>
    </source>
</evidence>
<organism evidence="6">
    <name type="scientific">freshwater metagenome</name>
    <dbReference type="NCBI Taxonomy" id="449393"/>
    <lineage>
        <taxon>unclassified sequences</taxon>
        <taxon>metagenomes</taxon>
        <taxon>ecological metagenomes</taxon>
    </lineage>
</organism>
<dbReference type="PRINTS" id="PR00411">
    <property type="entry name" value="PNDRDTASEI"/>
</dbReference>
<evidence type="ECO:0000313" key="6">
    <source>
        <dbReference type="EMBL" id="CAB4681714.1"/>
    </source>
</evidence>